<dbReference type="EMBL" id="JAULSU010000004">
    <property type="protein sequence ID" value="KAK0619140.1"/>
    <property type="molecule type" value="Genomic_DNA"/>
</dbReference>
<dbReference type="PANTHER" id="PTHR43364:SF7">
    <property type="entry name" value="NADP-DEPENDENT OXIDOREDUCTASE DOMAIN-CONTAINING PROTEIN-RELATED"/>
    <property type="match status" value="1"/>
</dbReference>
<evidence type="ECO:0000313" key="6">
    <source>
        <dbReference type="Proteomes" id="UP001175000"/>
    </source>
</evidence>
<organism evidence="5 6">
    <name type="scientific">Immersiella caudata</name>
    <dbReference type="NCBI Taxonomy" id="314043"/>
    <lineage>
        <taxon>Eukaryota</taxon>
        <taxon>Fungi</taxon>
        <taxon>Dikarya</taxon>
        <taxon>Ascomycota</taxon>
        <taxon>Pezizomycotina</taxon>
        <taxon>Sordariomycetes</taxon>
        <taxon>Sordariomycetidae</taxon>
        <taxon>Sordariales</taxon>
        <taxon>Lasiosphaeriaceae</taxon>
        <taxon>Immersiella</taxon>
    </lineage>
</organism>
<sequence>QAGGNFIDTSNLYQSGKSKGWIGELITQRDGGIRDQVVLATKFTADCQIAAAGPGKKGRTANAAGNHRYGLYISVRDSLNRL</sequence>
<keyword evidence="1" id="KW-0521">NADP</keyword>
<accession>A0AA39WPR8</accession>
<evidence type="ECO:0000256" key="1">
    <source>
        <dbReference type="ARBA" id="ARBA00022857"/>
    </source>
</evidence>
<comment type="similarity">
    <text evidence="3">Belongs to the aldo/keto reductase family. Aldo/keto reductase 2 subfamily.</text>
</comment>
<keyword evidence="6" id="KW-1185">Reference proteome</keyword>
<feature type="non-terminal residue" evidence="5">
    <location>
        <position position="1"/>
    </location>
</feature>
<feature type="non-terminal residue" evidence="5">
    <location>
        <position position="82"/>
    </location>
</feature>
<dbReference type="AlphaFoldDB" id="A0AA39WPR8"/>
<evidence type="ECO:0000256" key="2">
    <source>
        <dbReference type="ARBA" id="ARBA00023002"/>
    </source>
</evidence>
<evidence type="ECO:0000313" key="5">
    <source>
        <dbReference type="EMBL" id="KAK0619140.1"/>
    </source>
</evidence>
<protein>
    <recommendedName>
        <fullName evidence="4">NADP-dependent oxidoreductase domain-containing protein</fullName>
    </recommendedName>
</protein>
<feature type="domain" description="NADP-dependent oxidoreductase" evidence="4">
    <location>
        <begin position="1"/>
        <end position="82"/>
    </location>
</feature>
<comment type="caution">
    <text evidence="5">The sequence shown here is derived from an EMBL/GenBank/DDBJ whole genome shotgun (WGS) entry which is preliminary data.</text>
</comment>
<dbReference type="PANTHER" id="PTHR43364">
    <property type="entry name" value="NADH-SPECIFIC METHYLGLYOXAL REDUCTASE-RELATED"/>
    <property type="match status" value="1"/>
</dbReference>
<dbReference type="InterPro" id="IPR050523">
    <property type="entry name" value="AKR_Detox_Biosynth"/>
</dbReference>
<dbReference type="Pfam" id="PF00248">
    <property type="entry name" value="Aldo_ket_red"/>
    <property type="match status" value="1"/>
</dbReference>
<evidence type="ECO:0000259" key="4">
    <source>
        <dbReference type="Pfam" id="PF00248"/>
    </source>
</evidence>
<reference evidence="5" key="1">
    <citation type="submission" date="2023-06" db="EMBL/GenBank/DDBJ databases">
        <title>Genome-scale phylogeny and comparative genomics of the fungal order Sordariales.</title>
        <authorList>
            <consortium name="Lawrence Berkeley National Laboratory"/>
            <person name="Hensen N."/>
            <person name="Bonometti L."/>
            <person name="Westerberg I."/>
            <person name="Brannstrom I.O."/>
            <person name="Guillou S."/>
            <person name="Cros-Aarteil S."/>
            <person name="Calhoun S."/>
            <person name="Haridas S."/>
            <person name="Kuo A."/>
            <person name="Mondo S."/>
            <person name="Pangilinan J."/>
            <person name="Riley R."/>
            <person name="Labutti K."/>
            <person name="Andreopoulos B."/>
            <person name="Lipzen A."/>
            <person name="Chen C."/>
            <person name="Yanf M."/>
            <person name="Daum C."/>
            <person name="Ng V."/>
            <person name="Clum A."/>
            <person name="Steindorff A."/>
            <person name="Ohm R."/>
            <person name="Martin F."/>
            <person name="Silar P."/>
            <person name="Natvig D."/>
            <person name="Lalanne C."/>
            <person name="Gautier V."/>
            <person name="Ament-Velasquez S.L."/>
            <person name="Kruys A."/>
            <person name="Hutchinson M.I."/>
            <person name="Powell A.J."/>
            <person name="Barry K."/>
            <person name="Miller A.N."/>
            <person name="Grigoriev I.V."/>
            <person name="Debuchy R."/>
            <person name="Gladieux P."/>
            <person name="Thoren M.H."/>
            <person name="Johannesson H."/>
        </authorList>
    </citation>
    <scope>NUCLEOTIDE SEQUENCE</scope>
    <source>
        <strain evidence="5">CBS 606.72</strain>
    </source>
</reference>
<dbReference type="Gene3D" id="3.20.20.100">
    <property type="entry name" value="NADP-dependent oxidoreductase domain"/>
    <property type="match status" value="1"/>
</dbReference>
<dbReference type="GO" id="GO:0016491">
    <property type="term" value="F:oxidoreductase activity"/>
    <property type="evidence" value="ECO:0007669"/>
    <property type="project" value="UniProtKB-KW"/>
</dbReference>
<name>A0AA39WPR8_9PEZI</name>
<keyword evidence="2" id="KW-0560">Oxidoreductase</keyword>
<gene>
    <name evidence="5" type="ORF">B0T14DRAFT_411520</name>
</gene>
<proteinExistence type="inferred from homology"/>
<evidence type="ECO:0000256" key="3">
    <source>
        <dbReference type="ARBA" id="ARBA00038157"/>
    </source>
</evidence>
<dbReference type="InterPro" id="IPR036812">
    <property type="entry name" value="NAD(P)_OxRdtase_dom_sf"/>
</dbReference>
<dbReference type="SUPFAM" id="SSF51430">
    <property type="entry name" value="NAD(P)-linked oxidoreductase"/>
    <property type="match status" value="1"/>
</dbReference>
<dbReference type="Proteomes" id="UP001175000">
    <property type="component" value="Unassembled WGS sequence"/>
</dbReference>
<dbReference type="InterPro" id="IPR023210">
    <property type="entry name" value="NADP_OxRdtase_dom"/>
</dbReference>